<dbReference type="AlphaFoldDB" id="A0A6B9ZLS0"/>
<feature type="domain" description="Outer membrane protein beta-barrel" evidence="2">
    <location>
        <begin position="51"/>
        <end position="212"/>
    </location>
</feature>
<accession>A0A6B9ZLS0</accession>
<dbReference type="Pfam" id="PF13568">
    <property type="entry name" value="OMP_b-brl_2"/>
    <property type="match status" value="1"/>
</dbReference>
<dbReference type="RefSeq" id="WP_162333202.1">
    <property type="nucleotide sequence ID" value="NZ_CP048113.1"/>
</dbReference>
<dbReference type="InterPro" id="IPR025665">
    <property type="entry name" value="Beta-barrel_OMP_2"/>
</dbReference>
<evidence type="ECO:0000313" key="4">
    <source>
        <dbReference type="Proteomes" id="UP000476411"/>
    </source>
</evidence>
<dbReference type="Proteomes" id="UP000476411">
    <property type="component" value="Chromosome"/>
</dbReference>
<name>A0A6B9ZLS0_9BACT</name>
<gene>
    <name evidence="3" type="ORF">GWR21_18610</name>
</gene>
<protein>
    <submittedName>
        <fullName evidence="3">PorT family protein</fullName>
    </submittedName>
</protein>
<sequence>MKKLFFSLGLMVASLGVFAQDAKNAVANTAMGAATHSKDFLVIQLGYVGLSGTGAGNIKTGFNRQFNIAFMYDIPLQKTNFSLAAGLGIGSDHIQLKDMSLDLRNTSSVPSFQETDNYSKFKLATTYLEVPLELRYRQVPENANKGFKVGVGLKLGNLVNAHTRSVENLGGSKLIEKEASKRLFNTWRFAGTARVGYGNFALYGTYALNGMFKENGTYDVSPYSFGFMISGL</sequence>
<organism evidence="3 4">
    <name type="scientific">Chitinophaga agri</name>
    <dbReference type="NCBI Taxonomy" id="2703787"/>
    <lineage>
        <taxon>Bacteria</taxon>
        <taxon>Pseudomonadati</taxon>
        <taxon>Bacteroidota</taxon>
        <taxon>Chitinophagia</taxon>
        <taxon>Chitinophagales</taxon>
        <taxon>Chitinophagaceae</taxon>
        <taxon>Chitinophaga</taxon>
    </lineage>
</organism>
<feature type="signal peptide" evidence="1">
    <location>
        <begin position="1"/>
        <end position="19"/>
    </location>
</feature>
<dbReference type="KEGG" id="chih:GWR21_18610"/>
<keyword evidence="1" id="KW-0732">Signal</keyword>
<feature type="chain" id="PRO_5025535663" evidence="1">
    <location>
        <begin position="20"/>
        <end position="232"/>
    </location>
</feature>
<keyword evidence="4" id="KW-1185">Reference proteome</keyword>
<evidence type="ECO:0000259" key="2">
    <source>
        <dbReference type="Pfam" id="PF13568"/>
    </source>
</evidence>
<reference evidence="3 4" key="1">
    <citation type="submission" date="2020-01" db="EMBL/GenBank/DDBJ databases">
        <title>Complete genome sequence of Chitinophaga sp. H33E-04 isolated from quinoa roots.</title>
        <authorList>
            <person name="Weon H.-Y."/>
            <person name="Lee S.A."/>
        </authorList>
    </citation>
    <scope>NUCLEOTIDE SEQUENCE [LARGE SCALE GENOMIC DNA]</scope>
    <source>
        <strain evidence="3 4">H33E-04</strain>
    </source>
</reference>
<evidence type="ECO:0000256" key="1">
    <source>
        <dbReference type="SAM" id="SignalP"/>
    </source>
</evidence>
<proteinExistence type="predicted"/>
<evidence type="ECO:0000313" key="3">
    <source>
        <dbReference type="EMBL" id="QHS61533.1"/>
    </source>
</evidence>
<dbReference type="EMBL" id="CP048113">
    <property type="protein sequence ID" value="QHS61533.1"/>
    <property type="molecule type" value="Genomic_DNA"/>
</dbReference>